<evidence type="ECO:0000256" key="5">
    <source>
        <dbReference type="ARBA" id="ARBA00047664"/>
    </source>
</evidence>
<dbReference type="InterPro" id="IPR004607">
    <property type="entry name" value="GART"/>
</dbReference>
<dbReference type="CDD" id="cd08645">
    <property type="entry name" value="FMT_core_GART"/>
    <property type="match status" value="1"/>
</dbReference>
<dbReference type="GO" id="GO:0006189">
    <property type="term" value="P:'de novo' IMP biosynthetic process"/>
    <property type="evidence" value="ECO:0007669"/>
    <property type="project" value="UniProtKB-UniRule"/>
</dbReference>
<feature type="site" description="Raises pKa of active site His" evidence="6">
    <location>
        <position position="164"/>
    </location>
</feature>
<feature type="binding site" evidence="6">
    <location>
        <position position="121"/>
    </location>
    <ligand>
        <name>(6R)-10-formyltetrahydrofolate</name>
        <dbReference type="ChEBI" id="CHEBI:195366"/>
    </ligand>
</feature>
<dbReference type="HAMAP" id="MF_01930">
    <property type="entry name" value="PurN"/>
    <property type="match status" value="1"/>
</dbReference>
<dbReference type="UniPathway" id="UPA00074">
    <property type="reaction ID" value="UER00126"/>
</dbReference>
<reference evidence="8 9" key="1">
    <citation type="submission" date="2018-03" db="EMBL/GenBank/DDBJ databases">
        <title>Draft Genome Sequences of the Obligatory Marine Myxobacteria Enhygromyxa salina SWB005.</title>
        <authorList>
            <person name="Poehlein A."/>
            <person name="Moghaddam J.A."/>
            <person name="Harms H."/>
            <person name="Alanjari M."/>
            <person name="Koenig G.M."/>
            <person name="Daniel R."/>
            <person name="Schaeberle T.F."/>
        </authorList>
    </citation>
    <scope>NUCLEOTIDE SEQUENCE [LARGE SCALE GENOMIC DNA]</scope>
    <source>
        <strain evidence="8 9">SWB005</strain>
    </source>
</reference>
<evidence type="ECO:0000256" key="1">
    <source>
        <dbReference type="ARBA" id="ARBA00005054"/>
    </source>
</evidence>
<accession>A0A2S9XDE0</accession>
<dbReference type="InterPro" id="IPR002376">
    <property type="entry name" value="Formyl_transf_N"/>
</dbReference>
<dbReference type="PROSITE" id="PS00373">
    <property type="entry name" value="GART"/>
    <property type="match status" value="1"/>
</dbReference>
<dbReference type="PANTHER" id="PTHR43369">
    <property type="entry name" value="PHOSPHORIBOSYLGLYCINAMIDE FORMYLTRANSFERASE"/>
    <property type="match status" value="1"/>
</dbReference>
<dbReference type="GO" id="GO:0005737">
    <property type="term" value="C:cytoplasm"/>
    <property type="evidence" value="ECO:0007669"/>
    <property type="project" value="TreeGrafter"/>
</dbReference>
<comment type="catalytic activity">
    <reaction evidence="5 6">
        <text>N(1)-(5-phospho-beta-D-ribosyl)glycinamide + (6R)-10-formyltetrahydrofolate = N(2)-formyl-N(1)-(5-phospho-beta-D-ribosyl)glycinamide + (6S)-5,6,7,8-tetrahydrofolate + H(+)</text>
        <dbReference type="Rhea" id="RHEA:15053"/>
        <dbReference type="ChEBI" id="CHEBI:15378"/>
        <dbReference type="ChEBI" id="CHEBI:57453"/>
        <dbReference type="ChEBI" id="CHEBI:143788"/>
        <dbReference type="ChEBI" id="CHEBI:147286"/>
        <dbReference type="ChEBI" id="CHEBI:195366"/>
        <dbReference type="EC" id="2.1.2.2"/>
    </reaction>
</comment>
<comment type="caution">
    <text evidence="6">Lacks conserved residue(s) required for the propagation of feature annotation.</text>
</comment>
<keyword evidence="2 6" id="KW-0808">Transferase</keyword>
<dbReference type="InterPro" id="IPR036477">
    <property type="entry name" value="Formyl_transf_N_sf"/>
</dbReference>
<evidence type="ECO:0000256" key="3">
    <source>
        <dbReference type="ARBA" id="ARBA00022755"/>
    </source>
</evidence>
<feature type="domain" description="Formyl transferase N-terminal" evidence="7">
    <location>
        <begin position="14"/>
        <end position="201"/>
    </location>
</feature>
<evidence type="ECO:0000313" key="8">
    <source>
        <dbReference type="EMBL" id="PRP90872.1"/>
    </source>
</evidence>
<evidence type="ECO:0000259" key="7">
    <source>
        <dbReference type="Pfam" id="PF00551"/>
    </source>
</evidence>
<dbReference type="NCBIfam" id="TIGR00639">
    <property type="entry name" value="PurN"/>
    <property type="match status" value="1"/>
</dbReference>
<keyword evidence="9" id="KW-1185">Reference proteome</keyword>
<feature type="active site" description="Proton donor" evidence="6">
    <location>
        <position position="123"/>
    </location>
</feature>
<dbReference type="EC" id="2.1.2.2" evidence="6"/>
<feature type="binding site" evidence="6">
    <location>
        <position position="75"/>
    </location>
    <ligand>
        <name>(6R)-10-formyltetrahydrofolate</name>
        <dbReference type="ChEBI" id="CHEBI:195366"/>
    </ligand>
</feature>
<evidence type="ECO:0000256" key="6">
    <source>
        <dbReference type="HAMAP-Rule" id="MF_01930"/>
    </source>
</evidence>
<dbReference type="Gene3D" id="3.40.50.170">
    <property type="entry name" value="Formyl transferase, N-terminal domain"/>
    <property type="match status" value="1"/>
</dbReference>
<evidence type="ECO:0000256" key="4">
    <source>
        <dbReference type="ARBA" id="ARBA00038440"/>
    </source>
</evidence>
<comment type="similarity">
    <text evidence="4 6">Belongs to the GART family.</text>
</comment>
<dbReference type="InterPro" id="IPR001555">
    <property type="entry name" value="GART_AS"/>
</dbReference>
<comment type="pathway">
    <text evidence="1 6">Purine metabolism; IMP biosynthesis via de novo pathway; N(2)-formyl-N(1)-(5-phospho-D-ribosyl)glycinamide from N(1)-(5-phospho-D-ribosyl)glycinamide (10-formyl THF route): step 1/1.</text>
</comment>
<dbReference type="EMBL" id="PVNK01000264">
    <property type="protein sequence ID" value="PRP90872.1"/>
    <property type="molecule type" value="Genomic_DNA"/>
</dbReference>
<dbReference type="Pfam" id="PF00551">
    <property type="entry name" value="Formyl_trans_N"/>
    <property type="match status" value="1"/>
</dbReference>
<dbReference type="AlphaFoldDB" id="A0A2S9XDE0"/>
<feature type="binding site" evidence="6">
    <location>
        <begin position="23"/>
        <end position="25"/>
    </location>
    <ligand>
        <name>N(1)-(5-phospho-beta-D-ribosyl)glycinamide</name>
        <dbReference type="ChEBI" id="CHEBI:143788"/>
    </ligand>
</feature>
<name>A0A2S9XDE0_9BACT</name>
<protein>
    <recommendedName>
        <fullName evidence="6">Phosphoribosylglycinamide formyltransferase</fullName>
        <ecNumber evidence="6">2.1.2.2</ecNumber>
    </recommendedName>
    <alternativeName>
        <fullName evidence="6">5'-phosphoribosylglycinamide transformylase</fullName>
    </alternativeName>
    <alternativeName>
        <fullName evidence="6">GAR transformylase</fullName>
        <shortName evidence="6">GART</shortName>
    </alternativeName>
</protein>
<dbReference type="PANTHER" id="PTHR43369:SF2">
    <property type="entry name" value="PHOSPHORIBOSYLGLYCINAMIDE FORMYLTRANSFERASE"/>
    <property type="match status" value="1"/>
</dbReference>
<gene>
    <name evidence="6 8" type="primary">purN</name>
    <name evidence="8" type="ORF">ENSA5_60720</name>
</gene>
<keyword evidence="3 6" id="KW-0658">Purine biosynthesis</keyword>
<dbReference type="SUPFAM" id="SSF53328">
    <property type="entry name" value="Formyltransferase"/>
    <property type="match status" value="1"/>
</dbReference>
<organism evidence="8 9">
    <name type="scientific">Enhygromyxa salina</name>
    <dbReference type="NCBI Taxonomy" id="215803"/>
    <lineage>
        <taxon>Bacteria</taxon>
        <taxon>Pseudomonadati</taxon>
        <taxon>Myxococcota</taxon>
        <taxon>Polyangia</taxon>
        <taxon>Nannocystales</taxon>
        <taxon>Nannocystaceae</taxon>
        <taxon>Enhygromyxa</taxon>
    </lineage>
</organism>
<comment type="caution">
    <text evidence="8">The sequence shown here is derived from an EMBL/GenBank/DDBJ whole genome shotgun (WGS) entry which is preliminary data.</text>
</comment>
<proteinExistence type="inferred from homology"/>
<evidence type="ECO:0000313" key="9">
    <source>
        <dbReference type="Proteomes" id="UP000237968"/>
    </source>
</evidence>
<dbReference type="Proteomes" id="UP000237968">
    <property type="component" value="Unassembled WGS sequence"/>
</dbReference>
<sequence>MTTRVSDTRLEAPRVAVLASGGGSNLQALIDAHERGDLPAPIVLVISNRAKAGALERARRHGIPAIHVGVGRRARRQDHGDPHARILELLREHRVEVVVLAGWLVLVDPGLLAAFPERVINIHPGPLPRFGGKGMYGLHVHEAVLAAGVKSSGPTVHLVNERYDEGPILAHVEVPVEPEDTAETLQRRVLRAEHGLLWRVLRERYCGDELGSVEPS</sequence>
<dbReference type="GO" id="GO:0004644">
    <property type="term" value="F:phosphoribosylglycinamide formyltransferase activity"/>
    <property type="evidence" value="ECO:0007669"/>
    <property type="project" value="UniProtKB-UniRule"/>
</dbReference>
<comment type="function">
    <text evidence="6">Catalyzes the transfer of a formyl group from 10-formyltetrahydrofolate to 5-phospho-ribosyl-glycinamide (GAR), producing 5-phospho-ribosyl-N-formylglycinamide (FGAR) and tetrahydrofolate.</text>
</comment>
<dbReference type="OrthoDB" id="9806170at2"/>
<evidence type="ECO:0000256" key="2">
    <source>
        <dbReference type="ARBA" id="ARBA00022679"/>
    </source>
</evidence>